<dbReference type="CDD" id="cd07078">
    <property type="entry name" value="ALDH"/>
    <property type="match status" value="1"/>
</dbReference>
<reference evidence="5" key="1">
    <citation type="submission" date="2016-10" db="EMBL/GenBank/DDBJ databases">
        <authorList>
            <person name="Varghese N."/>
            <person name="Submissions S."/>
        </authorList>
    </citation>
    <scope>NUCLEOTIDE SEQUENCE [LARGE SCALE GENOMIC DNA]</scope>
    <source>
        <strain evidence="5">ES.061</strain>
    </source>
</reference>
<dbReference type="Gene3D" id="3.40.605.10">
    <property type="entry name" value="Aldehyde Dehydrogenase, Chain A, domain 1"/>
    <property type="match status" value="1"/>
</dbReference>
<keyword evidence="5" id="KW-1185">Reference proteome</keyword>
<evidence type="ECO:0000259" key="3">
    <source>
        <dbReference type="Pfam" id="PF00171"/>
    </source>
</evidence>
<comment type="similarity">
    <text evidence="1">Belongs to the aldehyde dehydrogenase family.</text>
</comment>
<organism evidence="4 5">
    <name type="scientific">Nitratireductor aquibiodomus</name>
    <dbReference type="NCBI Taxonomy" id="204799"/>
    <lineage>
        <taxon>Bacteria</taxon>
        <taxon>Pseudomonadati</taxon>
        <taxon>Pseudomonadota</taxon>
        <taxon>Alphaproteobacteria</taxon>
        <taxon>Hyphomicrobiales</taxon>
        <taxon>Phyllobacteriaceae</taxon>
        <taxon>Nitratireductor</taxon>
    </lineage>
</organism>
<dbReference type="GO" id="GO:0004777">
    <property type="term" value="F:succinate-semialdehyde dehydrogenase (NAD+) activity"/>
    <property type="evidence" value="ECO:0007669"/>
    <property type="project" value="TreeGrafter"/>
</dbReference>
<dbReference type="FunFam" id="3.40.309.10:FF:000009">
    <property type="entry name" value="Aldehyde dehydrogenase A"/>
    <property type="match status" value="1"/>
</dbReference>
<dbReference type="SUPFAM" id="SSF53720">
    <property type="entry name" value="ALDH-like"/>
    <property type="match status" value="1"/>
</dbReference>
<dbReference type="InterPro" id="IPR015590">
    <property type="entry name" value="Aldehyde_DH_dom"/>
</dbReference>
<dbReference type="InterPro" id="IPR050740">
    <property type="entry name" value="Aldehyde_DH_Superfamily"/>
</dbReference>
<name>A0A1H4JD96_9HYPH</name>
<evidence type="ECO:0000256" key="2">
    <source>
        <dbReference type="ARBA" id="ARBA00023002"/>
    </source>
</evidence>
<evidence type="ECO:0000313" key="5">
    <source>
        <dbReference type="Proteomes" id="UP000199064"/>
    </source>
</evidence>
<dbReference type="AlphaFoldDB" id="A0A1H4JD96"/>
<dbReference type="Gene3D" id="3.40.309.10">
    <property type="entry name" value="Aldehyde Dehydrogenase, Chain A, domain 2"/>
    <property type="match status" value="1"/>
</dbReference>
<keyword evidence="2" id="KW-0560">Oxidoreductase</keyword>
<evidence type="ECO:0000256" key="1">
    <source>
        <dbReference type="ARBA" id="ARBA00009986"/>
    </source>
</evidence>
<dbReference type="InterPro" id="IPR016161">
    <property type="entry name" value="Ald_DH/histidinol_DH"/>
</dbReference>
<feature type="domain" description="Aldehyde dehydrogenase" evidence="3">
    <location>
        <begin position="21"/>
        <end position="476"/>
    </location>
</feature>
<proteinExistence type="inferred from homology"/>
<dbReference type="InterPro" id="IPR016163">
    <property type="entry name" value="Ald_DH_C"/>
</dbReference>
<dbReference type="RefSeq" id="WP_090327559.1">
    <property type="nucleotide sequence ID" value="NZ_FNSL01000001.1"/>
</dbReference>
<protein>
    <submittedName>
        <fullName evidence="4">Nonphosphorylating glyceraldehyde-3-phosphate dehydrogenase</fullName>
    </submittedName>
</protein>
<sequence>MNRHVNVSTLPTRGLLINGAWEDGSAGTFEVRNPHDRSVLHQVGNCSLDDVDRAVAAAKAAQPAWAAISNVGRAKIMRNIHRLFLERAEPIAQMITAEIGKTITDAREEVFEYSAPSWGKAAEEILRHRGLSFPSTQEQTNNKRLVMNHRPLGVVSVITPYNFPTDISSIALAHIIAAGNTVIWKPSEYSAICCAMLADLMKEAGLPDGVLNVVQGKGDVGNALVEHSDVKGVFFTGSTRTGRGIAEKCALRPHLLELGGDGPFIILEDADIDAAVDGAINGCFYYSGQVCTSAERLLVHEAVYDEFVEKFRAKARKLKIGDPSNEDTEMGPLCNEDTLSRVKSHVDDARAKGAEIEQIGKEEGLYFPATILTNVTTDMKIMQEETFGPVAPIMKIRDAEEAIEIANSTGLGLIASLWTRDLATAWRVGEALPHGSVNINETSNYWDQLAPFGGTGNSGVGRELSQWFLQTFTEPKLLVFDLGGDAKYNRRAEGGW</sequence>
<dbReference type="GO" id="GO:0009450">
    <property type="term" value="P:gamma-aminobutyric acid catabolic process"/>
    <property type="evidence" value="ECO:0007669"/>
    <property type="project" value="TreeGrafter"/>
</dbReference>
<gene>
    <name evidence="4" type="ORF">SAMN05216452_1255</name>
</gene>
<dbReference type="PANTHER" id="PTHR43353">
    <property type="entry name" value="SUCCINATE-SEMIALDEHYDE DEHYDROGENASE, MITOCHONDRIAL"/>
    <property type="match status" value="1"/>
</dbReference>
<dbReference type="EMBL" id="FNSL01000001">
    <property type="protein sequence ID" value="SEB44097.1"/>
    <property type="molecule type" value="Genomic_DNA"/>
</dbReference>
<dbReference type="InterPro" id="IPR016162">
    <property type="entry name" value="Ald_DH_N"/>
</dbReference>
<evidence type="ECO:0000313" key="4">
    <source>
        <dbReference type="EMBL" id="SEB44097.1"/>
    </source>
</evidence>
<dbReference type="FunFam" id="3.40.605.10:FF:000007">
    <property type="entry name" value="NAD/NADP-dependent betaine aldehyde dehydrogenase"/>
    <property type="match status" value="1"/>
</dbReference>
<dbReference type="Proteomes" id="UP000199064">
    <property type="component" value="Unassembled WGS sequence"/>
</dbReference>
<dbReference type="Pfam" id="PF00171">
    <property type="entry name" value="Aldedh"/>
    <property type="match status" value="1"/>
</dbReference>
<accession>A0A1H4JD96</accession>
<dbReference type="PANTHER" id="PTHR43353:SF6">
    <property type="entry name" value="CYTOPLASMIC ALDEHYDE DEHYDROGENASE (EUROFUNG)"/>
    <property type="match status" value="1"/>
</dbReference>